<protein>
    <submittedName>
        <fullName evidence="2">Uncharacterized protein</fullName>
    </submittedName>
</protein>
<gene>
    <name evidence="2" type="ORF">DU508_21895</name>
</gene>
<keyword evidence="3" id="KW-1185">Reference proteome</keyword>
<reference evidence="2 3" key="1">
    <citation type="submission" date="2018-07" db="EMBL/GenBank/DDBJ databases">
        <title>Pedobacter sp. nov., isolated from soil.</title>
        <authorList>
            <person name="Zhou L.Y."/>
            <person name="Du Z.J."/>
        </authorList>
    </citation>
    <scope>NUCLEOTIDE SEQUENCE [LARGE SCALE GENOMIC DNA]</scope>
    <source>
        <strain evidence="2 3">JDX94</strain>
    </source>
</reference>
<keyword evidence="1" id="KW-1133">Transmembrane helix</keyword>
<evidence type="ECO:0000313" key="2">
    <source>
        <dbReference type="EMBL" id="RDC54376.1"/>
    </source>
</evidence>
<accession>A0A369PUQ8</accession>
<keyword evidence="1" id="KW-0812">Transmembrane</keyword>
<organism evidence="2 3">
    <name type="scientific">Pedobacter chinensis</name>
    <dbReference type="NCBI Taxonomy" id="2282421"/>
    <lineage>
        <taxon>Bacteria</taxon>
        <taxon>Pseudomonadati</taxon>
        <taxon>Bacteroidota</taxon>
        <taxon>Sphingobacteriia</taxon>
        <taxon>Sphingobacteriales</taxon>
        <taxon>Sphingobacteriaceae</taxon>
        <taxon>Pedobacter</taxon>
    </lineage>
</organism>
<keyword evidence="1" id="KW-0472">Membrane</keyword>
<feature type="transmembrane region" description="Helical" evidence="1">
    <location>
        <begin position="20"/>
        <end position="45"/>
    </location>
</feature>
<sequence length="64" mass="7494">MGFYRVLMPYLIRYGEMVTSYHTVFGVISFFAGICFAIGFFILIYNTMNANKTFLDQFPPNEFK</sequence>
<proteinExistence type="predicted"/>
<comment type="caution">
    <text evidence="2">The sequence shown here is derived from an EMBL/GenBank/DDBJ whole genome shotgun (WGS) entry which is preliminary data.</text>
</comment>
<dbReference type="EMBL" id="QPKV01000014">
    <property type="protein sequence ID" value="RDC54376.1"/>
    <property type="molecule type" value="Genomic_DNA"/>
</dbReference>
<evidence type="ECO:0000256" key="1">
    <source>
        <dbReference type="SAM" id="Phobius"/>
    </source>
</evidence>
<dbReference type="AlphaFoldDB" id="A0A369PUQ8"/>
<name>A0A369PUQ8_9SPHI</name>
<evidence type="ECO:0000313" key="3">
    <source>
        <dbReference type="Proteomes" id="UP000253961"/>
    </source>
</evidence>
<dbReference type="Proteomes" id="UP000253961">
    <property type="component" value="Unassembled WGS sequence"/>
</dbReference>